<reference evidence="2" key="1">
    <citation type="submission" date="2017-03" db="EMBL/GenBank/DDBJ databases">
        <title>Phytopthora megakarya and P. palmivora, two closely related causual agents of cacao black pod achieved similar genome size and gene model numbers by different mechanisms.</title>
        <authorList>
            <person name="Ali S."/>
            <person name="Shao J."/>
            <person name="Larry D.J."/>
            <person name="Kronmiller B."/>
            <person name="Shen D."/>
            <person name="Strem M.D."/>
            <person name="Melnick R.L."/>
            <person name="Guiltinan M.J."/>
            <person name="Tyler B.M."/>
            <person name="Meinhardt L.W."/>
            <person name="Bailey B.A."/>
        </authorList>
    </citation>
    <scope>NUCLEOTIDE SEQUENCE [LARGE SCALE GENOMIC DNA]</scope>
    <source>
        <strain evidence="2">zdho120</strain>
    </source>
</reference>
<gene>
    <name evidence="1" type="ORF">PHMEG_00022452</name>
</gene>
<name>A0A225VKR5_9STRA</name>
<sequence>MHPQWLVVVDNAPPDDAVGFVKTFKAYRVTKCNVVPCTICMYPEPHTTFYCLMKCTSQSCKLMHSHGKCQWRRRRLECSITKKMTIHESGTHCSAVNDDRNSPLMETHNTYIREMTAQGIKPFRIRISMPRKFVVDMNSLPSHSKVQNYVYHYKKIKLLNRDKHKDITEFVHKLEFLVHENKTIYLHLYGHWRNSVKCL</sequence>
<dbReference type="Proteomes" id="UP000198211">
    <property type="component" value="Unassembled WGS sequence"/>
</dbReference>
<dbReference type="OrthoDB" id="115980at2759"/>
<accession>A0A225VKR5</accession>
<dbReference type="AlphaFoldDB" id="A0A225VKR5"/>
<proteinExistence type="predicted"/>
<evidence type="ECO:0000313" key="2">
    <source>
        <dbReference type="Proteomes" id="UP000198211"/>
    </source>
</evidence>
<keyword evidence="2" id="KW-1185">Reference proteome</keyword>
<comment type="caution">
    <text evidence="1">The sequence shown here is derived from an EMBL/GenBank/DDBJ whole genome shotgun (WGS) entry which is preliminary data.</text>
</comment>
<dbReference type="EMBL" id="NBNE01004419">
    <property type="protein sequence ID" value="OWZ05458.1"/>
    <property type="molecule type" value="Genomic_DNA"/>
</dbReference>
<evidence type="ECO:0000313" key="1">
    <source>
        <dbReference type="EMBL" id="OWZ05458.1"/>
    </source>
</evidence>
<protein>
    <submittedName>
        <fullName evidence="1">Uncharacterized protein</fullName>
    </submittedName>
</protein>
<organism evidence="1 2">
    <name type="scientific">Phytophthora megakarya</name>
    <dbReference type="NCBI Taxonomy" id="4795"/>
    <lineage>
        <taxon>Eukaryota</taxon>
        <taxon>Sar</taxon>
        <taxon>Stramenopiles</taxon>
        <taxon>Oomycota</taxon>
        <taxon>Peronosporomycetes</taxon>
        <taxon>Peronosporales</taxon>
        <taxon>Peronosporaceae</taxon>
        <taxon>Phytophthora</taxon>
    </lineage>
</organism>